<dbReference type="OrthoDB" id="693186at2759"/>
<feature type="compositionally biased region" description="Polar residues" evidence="1">
    <location>
        <begin position="203"/>
        <end position="249"/>
    </location>
</feature>
<protein>
    <submittedName>
        <fullName evidence="2">Uncharacterized protein</fullName>
    </submittedName>
</protein>
<gene>
    <name evidence="2" type="ORF">LUZ63_015271</name>
</gene>
<evidence type="ECO:0000313" key="2">
    <source>
        <dbReference type="EMBL" id="KAJ1691116.1"/>
    </source>
</evidence>
<dbReference type="AlphaFoldDB" id="A0A9Q0CC08"/>
<sequence length="287" mass="32316">MQNEALATHQAVNTHHIFSIHTLKELKERVTFQRAFGELRFVDSTYPPLSTQSANGRLKLNPQYVLWHRQDNLLLSWLRSSLTESTSFDLWNTLLHIFTSSSRSRITDLKRQLQFTTKGAQSCDEFDQHMRRLSDELAFIGAPVPDDELVSYTLNGLGSDFLPIITSVTTRGDSPTFAEIDGLLLTHESYLKSFSHAQPPAAFSTSRSYAPRNQTRQQFNHHSSSTVGSTISNQVQNRPNNSAGAQPQRSNGFNKNNNSGSRPQCQICSKPGHVARLCYSRYDSDPI</sequence>
<dbReference type="PANTHER" id="PTHR47481:SF31">
    <property type="entry name" value="OS01G0873500 PROTEIN"/>
    <property type="match status" value="1"/>
</dbReference>
<organism evidence="2 3">
    <name type="scientific">Rhynchospora breviuscula</name>
    <dbReference type="NCBI Taxonomy" id="2022672"/>
    <lineage>
        <taxon>Eukaryota</taxon>
        <taxon>Viridiplantae</taxon>
        <taxon>Streptophyta</taxon>
        <taxon>Embryophyta</taxon>
        <taxon>Tracheophyta</taxon>
        <taxon>Spermatophyta</taxon>
        <taxon>Magnoliopsida</taxon>
        <taxon>Liliopsida</taxon>
        <taxon>Poales</taxon>
        <taxon>Cyperaceae</taxon>
        <taxon>Cyperoideae</taxon>
        <taxon>Rhynchosporeae</taxon>
        <taxon>Rhynchospora</taxon>
    </lineage>
</organism>
<feature type="region of interest" description="Disordered" evidence="1">
    <location>
        <begin position="201"/>
        <end position="266"/>
    </location>
</feature>
<comment type="caution">
    <text evidence="2">The sequence shown here is derived from an EMBL/GenBank/DDBJ whole genome shotgun (WGS) entry which is preliminary data.</text>
</comment>
<dbReference type="EMBL" id="JAMQYH010000004">
    <property type="protein sequence ID" value="KAJ1691116.1"/>
    <property type="molecule type" value="Genomic_DNA"/>
</dbReference>
<reference evidence="2" key="1">
    <citation type="journal article" date="2022" name="Cell">
        <title>Repeat-based holocentromeres influence genome architecture and karyotype evolution.</title>
        <authorList>
            <person name="Hofstatter P.G."/>
            <person name="Thangavel G."/>
            <person name="Lux T."/>
            <person name="Neumann P."/>
            <person name="Vondrak T."/>
            <person name="Novak P."/>
            <person name="Zhang M."/>
            <person name="Costa L."/>
            <person name="Castellani M."/>
            <person name="Scott A."/>
            <person name="Toegelov H."/>
            <person name="Fuchs J."/>
            <person name="Mata-Sucre Y."/>
            <person name="Dias Y."/>
            <person name="Vanzela A.L.L."/>
            <person name="Huettel B."/>
            <person name="Almeida C.C.S."/>
            <person name="Simkova H."/>
            <person name="Souza G."/>
            <person name="Pedrosa-Harand A."/>
            <person name="Macas J."/>
            <person name="Mayer K.F.X."/>
            <person name="Houben A."/>
            <person name="Marques A."/>
        </authorList>
    </citation>
    <scope>NUCLEOTIDE SEQUENCE</scope>
    <source>
        <strain evidence="2">RhyBre1mFocal</strain>
    </source>
</reference>
<proteinExistence type="predicted"/>
<dbReference type="Pfam" id="PF14223">
    <property type="entry name" value="Retrotran_gag_2"/>
    <property type="match status" value="1"/>
</dbReference>
<dbReference type="Proteomes" id="UP001151287">
    <property type="component" value="Unassembled WGS sequence"/>
</dbReference>
<feature type="compositionally biased region" description="Low complexity" evidence="1">
    <location>
        <begin position="250"/>
        <end position="261"/>
    </location>
</feature>
<evidence type="ECO:0000256" key="1">
    <source>
        <dbReference type="SAM" id="MobiDB-lite"/>
    </source>
</evidence>
<name>A0A9Q0CC08_9POAL</name>
<dbReference type="PANTHER" id="PTHR47481">
    <property type="match status" value="1"/>
</dbReference>
<evidence type="ECO:0000313" key="3">
    <source>
        <dbReference type="Proteomes" id="UP001151287"/>
    </source>
</evidence>
<keyword evidence="3" id="KW-1185">Reference proteome</keyword>
<accession>A0A9Q0CC08</accession>